<evidence type="ECO:0000256" key="1">
    <source>
        <dbReference type="SAM" id="MobiDB-lite"/>
    </source>
</evidence>
<dbReference type="Proteomes" id="UP000031829">
    <property type="component" value="Chromosome"/>
</dbReference>
<organism evidence="2 3">
    <name type="scientific">Priestia megaterium (strain ATCC 14581 / DSM 32 / CCUG 1817 / JCM 2506 / NBRC 15308 / NCIMB 9376 / NCTC 10342 / NRRL B-14308 / VKM B-512 / Ford 19)</name>
    <name type="common">Bacillus megaterium</name>
    <dbReference type="NCBI Taxonomy" id="1348623"/>
    <lineage>
        <taxon>Bacteria</taxon>
        <taxon>Bacillati</taxon>
        <taxon>Bacillota</taxon>
        <taxon>Bacilli</taxon>
        <taxon>Bacillales</taxon>
        <taxon>Bacillaceae</taxon>
        <taxon>Priestia</taxon>
    </lineage>
</organism>
<dbReference type="HOGENOM" id="CLU_202970_0_0_9"/>
<sequence>MMGRGNRSKRFVKQGADAVQKHDERIPYHMTMAEAEAFQAQQRQTPHGGQ</sequence>
<dbReference type="KEGG" id="bmeg:BG04_2962"/>
<evidence type="ECO:0000313" key="3">
    <source>
        <dbReference type="Proteomes" id="UP000031829"/>
    </source>
</evidence>
<proteinExistence type="predicted"/>
<dbReference type="GeneID" id="93646139"/>
<feature type="compositionally biased region" description="Basic residues" evidence="1">
    <location>
        <begin position="1"/>
        <end position="12"/>
    </location>
</feature>
<gene>
    <name evidence="2" type="ORF">BG04_2962</name>
</gene>
<dbReference type="EMBL" id="CP009920">
    <property type="protein sequence ID" value="AJI25388.1"/>
    <property type="molecule type" value="Genomic_DNA"/>
</dbReference>
<protein>
    <submittedName>
        <fullName evidence="2">Uncharacterized protein</fullName>
    </submittedName>
</protein>
<name>A0A0B6AXG6_PRIM2</name>
<dbReference type="RefSeq" id="WP_013055382.1">
    <property type="nucleotide sequence ID" value="NZ_CP009920.1"/>
</dbReference>
<reference evidence="2 3" key="1">
    <citation type="journal article" date="2015" name="Genome Announc.">
        <title>Complete genome sequences for 35 biothreat assay-relevant bacillus species.</title>
        <authorList>
            <person name="Johnson S.L."/>
            <person name="Daligault H.E."/>
            <person name="Davenport K.W."/>
            <person name="Jaissle J."/>
            <person name="Frey K.G."/>
            <person name="Ladner J.T."/>
            <person name="Broomall S.M."/>
            <person name="Bishop-Lilly K.A."/>
            <person name="Bruce D.C."/>
            <person name="Gibbons H.S."/>
            <person name="Coyne S.R."/>
            <person name="Lo C.C."/>
            <person name="Meincke L."/>
            <person name="Munk A.C."/>
            <person name="Koroleva G.I."/>
            <person name="Rosenzweig C.N."/>
            <person name="Palacios G.F."/>
            <person name="Redden C.L."/>
            <person name="Minogue T.D."/>
            <person name="Chain P.S."/>
        </authorList>
    </citation>
    <scope>NUCLEOTIDE SEQUENCE [LARGE SCALE GENOMIC DNA]</scope>
    <source>
        <strain evidence="3">ATCC 14581 / DSM 32 / JCM 2506 / NBRC 15308 / NCIMB 9376 / NCTC 10342 / NRRL B-14308 / VKM B-512</strain>
    </source>
</reference>
<accession>A0A0B6AXG6</accession>
<feature type="region of interest" description="Disordered" evidence="1">
    <location>
        <begin position="1"/>
        <end position="22"/>
    </location>
</feature>
<evidence type="ECO:0000313" key="2">
    <source>
        <dbReference type="EMBL" id="AJI25388.1"/>
    </source>
</evidence>
<dbReference type="AlphaFoldDB" id="A0A0B6AXG6"/>